<name>A0A2P1BNH5_KLEPN</name>
<dbReference type="AlphaFoldDB" id="A0A2P1BNH5"/>
<protein>
    <submittedName>
        <fullName evidence="1">Uncharacterized protein</fullName>
    </submittedName>
</protein>
<keyword evidence="1" id="KW-0614">Plasmid</keyword>
<accession>A0A2P1BNH5</accession>
<evidence type="ECO:0000313" key="1">
    <source>
        <dbReference type="EMBL" id="AVI43228.1"/>
    </source>
</evidence>
<dbReference type="EMBL" id="MG700548">
    <property type="protein sequence ID" value="AVI43228.1"/>
    <property type="molecule type" value="Genomic_DNA"/>
</dbReference>
<reference evidence="1" key="1">
    <citation type="submission" date="2017-12" db="EMBL/GenBank/DDBJ databases">
        <title>Insights into the successfully spreading KPC-encoding IncII plasmids.</title>
        <authorList>
            <person name="Brandt C."/>
            <person name="Pletz M.W."/>
            <person name="Makarewicz O."/>
        </authorList>
    </citation>
    <scope>NUCLEOTIDE SEQUENCE</scope>
    <source>
        <strain evidence="1">UR15381</strain>
        <plasmid evidence="1">pUJ-1KPC</plasmid>
    </source>
</reference>
<proteinExistence type="predicted"/>
<sequence>MARKARNNETAAIPLSADFPIQDGGRQPDGVGLLDPLPQIRFKWPQFGGAWFGLVSRYRRIAEVAAHGIARDPNVRAMCRMEWPCRARTLISTVCSVNIDGLEKAAKLASGSVLLRWGGSVLHCC</sequence>
<geneLocation type="plasmid" evidence="1">
    <name>pUJ-1KPC</name>
</geneLocation>
<organism evidence="1">
    <name type="scientific">Klebsiella pneumoniae</name>
    <dbReference type="NCBI Taxonomy" id="573"/>
    <lineage>
        <taxon>Bacteria</taxon>
        <taxon>Pseudomonadati</taxon>
        <taxon>Pseudomonadota</taxon>
        <taxon>Gammaproteobacteria</taxon>
        <taxon>Enterobacterales</taxon>
        <taxon>Enterobacteriaceae</taxon>
        <taxon>Klebsiella/Raoultella group</taxon>
        <taxon>Klebsiella</taxon>
        <taxon>Klebsiella pneumoniae complex</taxon>
    </lineage>
</organism>